<name>A0A4R2HP67_9GAMM</name>
<organism evidence="1 2">
    <name type="scientific">Dokdonella fugitiva</name>
    <dbReference type="NCBI Taxonomy" id="328517"/>
    <lineage>
        <taxon>Bacteria</taxon>
        <taxon>Pseudomonadati</taxon>
        <taxon>Pseudomonadota</taxon>
        <taxon>Gammaproteobacteria</taxon>
        <taxon>Lysobacterales</taxon>
        <taxon>Rhodanobacteraceae</taxon>
        <taxon>Dokdonella</taxon>
    </lineage>
</organism>
<feature type="non-terminal residue" evidence="1">
    <location>
        <position position="1"/>
    </location>
</feature>
<comment type="caution">
    <text evidence="1">The sequence shown here is derived from an EMBL/GenBank/DDBJ whole genome shotgun (WGS) entry which is preliminary data.</text>
</comment>
<evidence type="ECO:0000313" key="1">
    <source>
        <dbReference type="EMBL" id="TCO32942.1"/>
    </source>
</evidence>
<proteinExistence type="predicted"/>
<dbReference type="Proteomes" id="UP000294862">
    <property type="component" value="Unassembled WGS sequence"/>
</dbReference>
<protein>
    <submittedName>
        <fullName evidence="1">Uncharacterized protein</fullName>
    </submittedName>
</protein>
<sequence>KAAVALANKQARRLWAAEHHRQSFDPDHVSAFVAPATR</sequence>
<keyword evidence="2" id="KW-1185">Reference proteome</keyword>
<dbReference type="EMBL" id="SLWQ01000032">
    <property type="protein sequence ID" value="TCO32942.1"/>
    <property type="molecule type" value="Genomic_DNA"/>
</dbReference>
<reference evidence="1 2" key="1">
    <citation type="journal article" date="2015" name="Stand. Genomic Sci.">
        <title>Genomic Encyclopedia of Bacterial and Archaeal Type Strains, Phase III: the genomes of soil and plant-associated and newly described type strains.</title>
        <authorList>
            <person name="Whitman W.B."/>
            <person name="Woyke T."/>
            <person name="Klenk H.P."/>
            <person name="Zhou Y."/>
            <person name="Lilburn T.G."/>
            <person name="Beck B.J."/>
            <person name="De Vos P."/>
            <person name="Vandamme P."/>
            <person name="Eisen J.A."/>
            <person name="Garrity G."/>
            <person name="Hugenholtz P."/>
            <person name="Kyrpides N.C."/>
        </authorList>
    </citation>
    <scope>NUCLEOTIDE SEQUENCE [LARGE SCALE GENOMIC DNA]</scope>
    <source>
        <strain evidence="1 2">A3</strain>
    </source>
</reference>
<dbReference type="AlphaFoldDB" id="A0A4R2HP67"/>
<gene>
    <name evidence="1" type="ORF">EV148_1321</name>
</gene>
<evidence type="ECO:0000313" key="2">
    <source>
        <dbReference type="Proteomes" id="UP000294862"/>
    </source>
</evidence>
<accession>A0A4R2HP67</accession>